<proteinExistence type="predicted"/>
<dbReference type="InterPro" id="IPR019734">
    <property type="entry name" value="TPR_rpt"/>
</dbReference>
<evidence type="ECO:0000256" key="3">
    <source>
        <dbReference type="ARBA" id="ARBA00022737"/>
    </source>
</evidence>
<dbReference type="SUPFAM" id="SSF48452">
    <property type="entry name" value="TPR-like"/>
    <property type="match status" value="1"/>
</dbReference>
<keyword evidence="13" id="KW-1185">Reference proteome</keyword>
<evidence type="ECO:0000256" key="8">
    <source>
        <dbReference type="PROSITE-ProRule" id="PRU00339"/>
    </source>
</evidence>
<dbReference type="EMBL" id="LVLJ01001741">
    <property type="protein sequence ID" value="OAE28365.1"/>
    <property type="molecule type" value="Genomic_DNA"/>
</dbReference>
<evidence type="ECO:0000313" key="14">
    <source>
        <dbReference type="Proteomes" id="UP001162541"/>
    </source>
</evidence>
<dbReference type="FunFam" id="3.10.50.40:FF:000017">
    <property type="entry name" value="Peptidylprolyl isomerase"/>
    <property type="match status" value="1"/>
</dbReference>
<dbReference type="InterPro" id="IPR001179">
    <property type="entry name" value="PPIase_FKBP_dom"/>
</dbReference>
<reference evidence="14" key="3">
    <citation type="journal article" date="2020" name="Curr. Biol.">
        <title>Chromatin organization in early land plants reveals an ancestral association between H3K27me3, transposons, and constitutive heterochromatin.</title>
        <authorList>
            <person name="Montgomery S.A."/>
            <person name="Tanizawa Y."/>
            <person name="Galik B."/>
            <person name="Wang N."/>
            <person name="Ito T."/>
            <person name="Mochizuki T."/>
            <person name="Akimcheva S."/>
            <person name="Bowman J.L."/>
            <person name="Cognat V."/>
            <person name="Marechal-Drouard L."/>
            <person name="Ekker H."/>
            <person name="Hong S.F."/>
            <person name="Kohchi T."/>
            <person name="Lin S.S."/>
            <person name="Liu L.D."/>
            <person name="Nakamura Y."/>
            <person name="Valeeva L.R."/>
            <person name="Shakirov E.V."/>
            <person name="Shippen D.E."/>
            <person name="Wei W.L."/>
            <person name="Yagura M."/>
            <person name="Yamaoka S."/>
            <person name="Yamato K.T."/>
            <person name="Liu C."/>
            <person name="Berger F."/>
        </authorList>
    </citation>
    <scope>NUCLEOTIDE SEQUENCE [LARGE SCALE GENOMIC DNA]</scope>
    <source>
        <strain evidence="14">Tak-1</strain>
    </source>
</reference>
<dbReference type="EMBL" id="AP019866">
    <property type="protein sequence ID" value="BBM99217.1"/>
    <property type="molecule type" value="Genomic_DNA"/>
</dbReference>
<name>A0A176W7I9_MARPO</name>
<dbReference type="PROSITE" id="PS50059">
    <property type="entry name" value="FKBP_PPIASE"/>
    <property type="match status" value="3"/>
</dbReference>
<reference evidence="11" key="2">
    <citation type="journal article" date="2019" name="Curr. Biol.">
        <title>Chromatin organization in early land plants reveals an ancestral association between H3K27me3, transposons, and constitutive heterochromatin.</title>
        <authorList>
            <person name="Montgomery S.A."/>
            <person name="Tanizawa Y."/>
            <person name="Galik B."/>
            <person name="Wang N."/>
            <person name="Ito T."/>
            <person name="Mochizuki T."/>
            <person name="Akimcheva S."/>
            <person name="Bowman J."/>
            <person name="Cognat V."/>
            <person name="Drouard L."/>
            <person name="Ekker H."/>
            <person name="Houng S."/>
            <person name="Kohchi T."/>
            <person name="Lin S."/>
            <person name="Liu L.D."/>
            <person name="Nakamura Y."/>
            <person name="Valeeva L.R."/>
            <person name="Shakirov E.V."/>
            <person name="Shippen D.E."/>
            <person name="Wei W."/>
            <person name="Yagura M."/>
            <person name="Yamaoka S."/>
            <person name="Yamato K.T."/>
            <person name="Liu C."/>
            <person name="Berger F."/>
        </authorList>
    </citation>
    <scope>NUCLEOTIDE SEQUENCE [LARGE SCALE GENOMIC DNA]</scope>
    <source>
        <strain evidence="11">Tak-1</strain>
    </source>
</reference>
<evidence type="ECO:0000313" key="11">
    <source>
        <dbReference type="EMBL" id="BBM99217.1"/>
    </source>
</evidence>
<dbReference type="Gene3D" id="1.25.40.10">
    <property type="entry name" value="Tetratricopeptide repeat domain"/>
    <property type="match status" value="1"/>
</dbReference>
<dbReference type="GO" id="GO:0003755">
    <property type="term" value="F:peptidyl-prolyl cis-trans isomerase activity"/>
    <property type="evidence" value="ECO:0007669"/>
    <property type="project" value="UniProtKB-KW"/>
</dbReference>
<feature type="repeat" description="TPR" evidence="8">
    <location>
        <begin position="489"/>
        <end position="522"/>
    </location>
</feature>
<keyword evidence="4 8" id="KW-0802">TPR repeat</keyword>
<evidence type="ECO:0000256" key="4">
    <source>
        <dbReference type="ARBA" id="ARBA00022803"/>
    </source>
</evidence>
<sequence>MADDDFEFPSGAEEVEEEMDNDADVTSHVPQKDGEERDLVKGGALKKLIVKSGSGWETPEKGDEVKVHYTGTLLDGTKFDSSRDRGDPFVFTLDQGQVIKGWDVGVATMKKGEQAIFTIAPEYAYGEAGSPPTIPANATLKFDVELISWASVNDICKDGGIIKKIIKQGEKWEVPKDPDEVTVKYQARLTDGKIVSKSADAGVEFVLKEGFFCPAITKAVKLMKKGEKVQLSVKPQYGFGDKGREAQDGDAAVPPNASLEIDLELVSWNSVEEVTDDRKVMKKIVKAGDGYEKPNDGSVVKLRYVAKLEDGTVFEKRGQDDEDLFEFVTDEEQVVPGLDKAVATMKKGERAVITISADYGFGDSETKRDLAVVPPNSTLIYDVEVVSFIKEKESWDMSAPEKIETAIKLKEDGNALFKSAKYTRACKKYEKASKLIEYESGFDDEQKKKCKVLKVSCNLNNAACKLKVKDYKEVIKLATKVLEVESQSVKALFRRAQAYIGTADLDLAELDIKKALEIDPTNREIRSEYKVLRQKQIEQNKKEAKMYGNMFSRLSKLEASEKKASSEPMEVDAVKTGWN</sequence>
<comment type="catalytic activity">
    <reaction evidence="1 7">
        <text>[protein]-peptidylproline (omega=180) = [protein]-peptidylproline (omega=0)</text>
        <dbReference type="Rhea" id="RHEA:16237"/>
        <dbReference type="Rhea" id="RHEA-COMP:10747"/>
        <dbReference type="Rhea" id="RHEA-COMP:10748"/>
        <dbReference type="ChEBI" id="CHEBI:83833"/>
        <dbReference type="ChEBI" id="CHEBI:83834"/>
        <dbReference type="EC" id="5.2.1.8"/>
    </reaction>
</comment>
<dbReference type="AlphaFoldDB" id="A0A176W7I9"/>
<dbReference type="Proteomes" id="UP001162541">
    <property type="component" value="Chromosome 1"/>
</dbReference>
<evidence type="ECO:0000256" key="6">
    <source>
        <dbReference type="ARBA" id="ARBA00023235"/>
    </source>
</evidence>
<evidence type="ECO:0000256" key="9">
    <source>
        <dbReference type="SAM" id="MobiDB-lite"/>
    </source>
</evidence>
<evidence type="ECO:0000313" key="13">
    <source>
        <dbReference type="Proteomes" id="UP000077202"/>
    </source>
</evidence>
<dbReference type="InterPro" id="IPR046357">
    <property type="entry name" value="PPIase_dom_sf"/>
</dbReference>
<dbReference type="FunFam" id="3.10.50.40:FF:000022">
    <property type="entry name" value="Peptidylprolyl isomerase"/>
    <property type="match status" value="1"/>
</dbReference>
<dbReference type="Gene3D" id="3.10.50.40">
    <property type="match status" value="3"/>
</dbReference>
<gene>
    <name evidence="12" type="ORF">AXG93_2490s1560</name>
    <name evidence="11" type="ORF">Mp_1g19650</name>
</gene>
<dbReference type="Proteomes" id="UP000077202">
    <property type="component" value="Unassembled WGS sequence"/>
</dbReference>
<keyword evidence="3" id="KW-0677">Repeat</keyword>
<dbReference type="PANTHER" id="PTHR46512">
    <property type="entry name" value="PEPTIDYLPROLYL ISOMERASE"/>
    <property type="match status" value="1"/>
</dbReference>
<dbReference type="PROSITE" id="PS50005">
    <property type="entry name" value="TPR"/>
    <property type="match status" value="1"/>
</dbReference>
<dbReference type="InterPro" id="IPR011990">
    <property type="entry name" value="TPR-like_helical_dom_sf"/>
</dbReference>
<evidence type="ECO:0000256" key="7">
    <source>
        <dbReference type="PROSITE-ProRule" id="PRU00277"/>
    </source>
</evidence>
<organism evidence="12 13">
    <name type="scientific">Marchantia polymorpha subsp. ruderalis</name>
    <dbReference type="NCBI Taxonomy" id="1480154"/>
    <lineage>
        <taxon>Eukaryota</taxon>
        <taxon>Viridiplantae</taxon>
        <taxon>Streptophyta</taxon>
        <taxon>Embryophyta</taxon>
        <taxon>Marchantiophyta</taxon>
        <taxon>Marchantiopsida</taxon>
        <taxon>Marchantiidae</taxon>
        <taxon>Marchantiales</taxon>
        <taxon>Marchantiaceae</taxon>
        <taxon>Marchantia</taxon>
    </lineage>
</organism>
<dbReference type="FunFam" id="3.10.50.40:FF:000025">
    <property type="entry name" value="Peptidylprolyl isomerase"/>
    <property type="match status" value="1"/>
</dbReference>
<dbReference type="SUPFAM" id="SSF54534">
    <property type="entry name" value="FKBP-like"/>
    <property type="match status" value="3"/>
</dbReference>
<keyword evidence="5 7" id="KW-0697">Rotamase</keyword>
<keyword evidence="6 7" id="KW-0413">Isomerase</keyword>
<evidence type="ECO:0000256" key="5">
    <source>
        <dbReference type="ARBA" id="ARBA00023110"/>
    </source>
</evidence>
<evidence type="ECO:0000256" key="1">
    <source>
        <dbReference type="ARBA" id="ARBA00000971"/>
    </source>
</evidence>
<evidence type="ECO:0000259" key="10">
    <source>
        <dbReference type="PROSITE" id="PS50059"/>
    </source>
</evidence>
<dbReference type="Pfam" id="PF00254">
    <property type="entry name" value="FKBP_C"/>
    <property type="match status" value="3"/>
</dbReference>
<accession>A0A176W7I9</accession>
<dbReference type="FunFam" id="1.25.40.10:FF:000008">
    <property type="entry name" value="Peptidylprolyl isomerase"/>
    <property type="match status" value="1"/>
</dbReference>
<dbReference type="EC" id="5.2.1.8" evidence="2 7"/>
<dbReference type="InterPro" id="IPR050754">
    <property type="entry name" value="FKBP4/5/8-like"/>
</dbReference>
<feature type="compositionally biased region" description="Acidic residues" evidence="9">
    <location>
        <begin position="1"/>
        <end position="23"/>
    </location>
</feature>
<feature type="domain" description="PPIase FKBP-type" evidence="10">
    <location>
        <begin position="178"/>
        <end position="269"/>
    </location>
</feature>
<feature type="domain" description="PPIase FKBP-type" evidence="10">
    <location>
        <begin position="62"/>
        <end position="150"/>
    </location>
</feature>
<feature type="region of interest" description="Disordered" evidence="9">
    <location>
        <begin position="1"/>
        <end position="37"/>
    </location>
</feature>
<feature type="domain" description="PPIase FKBP-type" evidence="10">
    <location>
        <begin position="297"/>
        <end position="389"/>
    </location>
</feature>
<reference evidence="12 13" key="1">
    <citation type="submission" date="2016-03" db="EMBL/GenBank/DDBJ databases">
        <title>Mechanisms controlling the formation of the plant cell surface in tip-growing cells are functionally conserved among land plants.</title>
        <authorList>
            <person name="Honkanen S."/>
            <person name="Jones V.A."/>
            <person name="Morieri G."/>
            <person name="Champion C."/>
            <person name="Hetherington A.J."/>
            <person name="Kelly S."/>
            <person name="Saint-Marcoux D."/>
            <person name="Proust H."/>
            <person name="Prescott H."/>
            <person name="Dolan L."/>
        </authorList>
    </citation>
    <scope>NUCLEOTIDE SEQUENCE [LARGE SCALE GENOMIC DNA]</scope>
    <source>
        <strain evidence="13">cv. Tak-1 and cv. Tak-2</strain>
        <tissue evidence="12">Whole gametophyte</tissue>
    </source>
</reference>
<dbReference type="PANTHER" id="PTHR46512:SF9">
    <property type="entry name" value="PEPTIDYLPROLYL ISOMERASE"/>
    <property type="match status" value="1"/>
</dbReference>
<evidence type="ECO:0000313" key="12">
    <source>
        <dbReference type="EMBL" id="OAE28365.1"/>
    </source>
</evidence>
<protein>
    <recommendedName>
        <fullName evidence="2 7">peptidylprolyl isomerase</fullName>
        <ecNumber evidence="2 7">5.2.1.8</ecNumber>
    </recommendedName>
</protein>
<dbReference type="SMART" id="SM00028">
    <property type="entry name" value="TPR"/>
    <property type="match status" value="3"/>
</dbReference>
<evidence type="ECO:0000256" key="2">
    <source>
        <dbReference type="ARBA" id="ARBA00013194"/>
    </source>
</evidence>